<feature type="compositionally biased region" description="Basic and acidic residues" evidence="2">
    <location>
        <begin position="208"/>
        <end position="223"/>
    </location>
</feature>
<dbReference type="GO" id="GO:0008270">
    <property type="term" value="F:zinc ion binding"/>
    <property type="evidence" value="ECO:0007669"/>
    <property type="project" value="UniProtKB-KW"/>
</dbReference>
<dbReference type="AlphaFoldDB" id="A0A5D3DJB8"/>
<dbReference type="InterPro" id="IPR001878">
    <property type="entry name" value="Znf_CCHC"/>
</dbReference>
<dbReference type="Proteomes" id="UP000321947">
    <property type="component" value="Unassembled WGS sequence"/>
</dbReference>
<dbReference type="PANTHER" id="PTHR35046:SF9">
    <property type="entry name" value="RNA-DIRECTED DNA POLYMERASE"/>
    <property type="match status" value="1"/>
</dbReference>
<evidence type="ECO:0000313" key="6">
    <source>
        <dbReference type="Proteomes" id="UP000321393"/>
    </source>
</evidence>
<organism evidence="5 7">
    <name type="scientific">Cucumis melo var. makuwa</name>
    <name type="common">Oriental melon</name>
    <dbReference type="NCBI Taxonomy" id="1194695"/>
    <lineage>
        <taxon>Eukaryota</taxon>
        <taxon>Viridiplantae</taxon>
        <taxon>Streptophyta</taxon>
        <taxon>Embryophyta</taxon>
        <taxon>Tracheophyta</taxon>
        <taxon>Spermatophyta</taxon>
        <taxon>Magnoliopsida</taxon>
        <taxon>eudicotyledons</taxon>
        <taxon>Gunneridae</taxon>
        <taxon>Pentapetalae</taxon>
        <taxon>rosids</taxon>
        <taxon>fabids</taxon>
        <taxon>Cucurbitales</taxon>
        <taxon>Cucurbitaceae</taxon>
        <taxon>Benincaseae</taxon>
        <taxon>Cucumis</taxon>
    </lineage>
</organism>
<dbReference type="PANTHER" id="PTHR35046">
    <property type="entry name" value="ZINC KNUCKLE (CCHC-TYPE) FAMILY PROTEIN"/>
    <property type="match status" value="1"/>
</dbReference>
<feature type="compositionally biased region" description="Polar residues" evidence="2">
    <location>
        <begin position="185"/>
        <end position="206"/>
    </location>
</feature>
<feature type="region of interest" description="Disordered" evidence="2">
    <location>
        <begin position="1"/>
        <end position="57"/>
    </location>
</feature>
<dbReference type="InterPro" id="IPR021109">
    <property type="entry name" value="Peptidase_aspartic_dom_sf"/>
</dbReference>
<dbReference type="Pfam" id="PF00098">
    <property type="entry name" value="zf-CCHC"/>
    <property type="match status" value="1"/>
</dbReference>
<accession>A0A5D3DJB8</accession>
<keyword evidence="1" id="KW-0862">Zinc</keyword>
<dbReference type="Gene3D" id="4.10.60.10">
    <property type="entry name" value="Zinc finger, CCHC-type"/>
    <property type="match status" value="1"/>
</dbReference>
<evidence type="ECO:0000259" key="3">
    <source>
        <dbReference type="PROSITE" id="PS50158"/>
    </source>
</evidence>
<dbReference type="PROSITE" id="PS50158">
    <property type="entry name" value="ZF_CCHC"/>
    <property type="match status" value="1"/>
</dbReference>
<dbReference type="OrthoDB" id="1934635at2759"/>
<feature type="compositionally biased region" description="Basic and acidic residues" evidence="2">
    <location>
        <begin position="162"/>
        <end position="184"/>
    </location>
</feature>
<evidence type="ECO:0000256" key="1">
    <source>
        <dbReference type="PROSITE-ProRule" id="PRU00047"/>
    </source>
</evidence>
<proteinExistence type="predicted"/>
<comment type="caution">
    <text evidence="5">The sequence shown here is derived from an EMBL/GenBank/DDBJ whole genome shotgun (WGS) entry which is preliminary data.</text>
</comment>
<keyword evidence="1" id="KW-0479">Metal-binding</keyword>
<evidence type="ECO:0000313" key="7">
    <source>
        <dbReference type="Proteomes" id="UP000321947"/>
    </source>
</evidence>
<protein>
    <recommendedName>
        <fullName evidence="3">CCHC-type domain-containing protein</fullName>
    </recommendedName>
</protein>
<dbReference type="EMBL" id="SSTE01017321">
    <property type="protein sequence ID" value="KAA0040480.1"/>
    <property type="molecule type" value="Genomic_DNA"/>
</dbReference>
<dbReference type="CDD" id="cd00303">
    <property type="entry name" value="retropepsin_like"/>
    <property type="match status" value="1"/>
</dbReference>
<feature type="domain" description="CCHC-type" evidence="3">
    <location>
        <begin position="243"/>
        <end position="259"/>
    </location>
</feature>
<reference evidence="6 7" key="1">
    <citation type="submission" date="2019-08" db="EMBL/GenBank/DDBJ databases">
        <title>Draft genome sequences of two oriental melons (Cucumis melo L. var makuwa).</title>
        <authorList>
            <person name="Kwon S.-Y."/>
        </authorList>
    </citation>
    <scope>NUCLEOTIDE SEQUENCE [LARGE SCALE GENOMIC DNA]</scope>
    <source>
        <strain evidence="7">cv. Chang Bougi</strain>
        <strain evidence="6">cv. SW 3</strain>
        <tissue evidence="5">Leaf</tissue>
    </source>
</reference>
<dbReference type="SUPFAM" id="SSF57756">
    <property type="entry name" value="Retrovirus zinc finger-like domains"/>
    <property type="match status" value="1"/>
</dbReference>
<gene>
    <name evidence="5" type="ORF">E5676_scaffold278G00510</name>
    <name evidence="4" type="ORF">E6C27_scaffold262G00150</name>
</gene>
<evidence type="ECO:0000313" key="4">
    <source>
        <dbReference type="EMBL" id="KAA0040480.1"/>
    </source>
</evidence>
<feature type="compositionally biased region" description="Polar residues" evidence="2">
    <location>
        <begin position="39"/>
        <end position="48"/>
    </location>
</feature>
<evidence type="ECO:0000256" key="2">
    <source>
        <dbReference type="SAM" id="MobiDB-lite"/>
    </source>
</evidence>
<dbReference type="EMBL" id="SSTD01004491">
    <property type="protein sequence ID" value="TYK23480.1"/>
    <property type="molecule type" value="Genomic_DNA"/>
</dbReference>
<dbReference type="InterPro" id="IPR036875">
    <property type="entry name" value="Znf_CCHC_sf"/>
</dbReference>
<sequence length="411" mass="46405">MAGRRGAIPAVGDNREQEEAEEITVLSPRTSRHQHQQESKPTQLTIGTKETEEAGEHEGTIEIFPTKEMTDKGGLMMFHCDNTKTILKKTMKFGRMGKKTIHEVAMSKETSGTTMMIFEWVKLMEGKKHEENYKEELQHGETSWKLTARGVTSRPFVGENEEAIKSTDSGRDDGCSDKELKQETTWKANSTRKQTYSSRTNEQPSKSVLEKRKDVDTQDAAKKKENKSKGKSQNTYTRPSLKKCFRCGQSGHLSNNCPQRKTIALAHEESNSISEDDKEEDEEAKFIEADDGDRISCVIQRVLIAKEETNPKWHNIFKMRCTINGRVCDVIINSESSQNFVARKLVTILNLKTDPHPNPYKIGWVRKGGEASINEICTVPLSIGSGYKDQIVRDIIEIDVCHLLLGRPMAA</sequence>
<dbReference type="GO" id="GO:0003676">
    <property type="term" value="F:nucleic acid binding"/>
    <property type="evidence" value="ECO:0007669"/>
    <property type="project" value="InterPro"/>
</dbReference>
<keyword evidence="1" id="KW-0863">Zinc-finger</keyword>
<dbReference type="Proteomes" id="UP000321393">
    <property type="component" value="Unassembled WGS sequence"/>
</dbReference>
<feature type="region of interest" description="Disordered" evidence="2">
    <location>
        <begin position="153"/>
        <end position="237"/>
    </location>
</feature>
<name>A0A5D3DJB8_CUCMM</name>
<evidence type="ECO:0000313" key="5">
    <source>
        <dbReference type="EMBL" id="TYK23480.1"/>
    </source>
</evidence>
<dbReference type="SMART" id="SM00343">
    <property type="entry name" value="ZnF_C2HC"/>
    <property type="match status" value="1"/>
</dbReference>
<dbReference type="Gene3D" id="2.40.70.10">
    <property type="entry name" value="Acid Proteases"/>
    <property type="match status" value="1"/>
</dbReference>